<proteinExistence type="predicted"/>
<dbReference type="EMBL" id="CAESAQ020000021">
    <property type="protein sequence ID" value="CAB5495825.1"/>
    <property type="molecule type" value="Genomic_DNA"/>
</dbReference>
<sequence>MEKTIIKAEYLTTLILMDAPALLIGVLVLATGRLDLAISKGHAILAERKSRFYLALPKLHKLRIMLLTNYLRQLLTTVENLVGIIELAATLNCDTYFAKPCYS</sequence>
<dbReference type="AlphaFoldDB" id="A0A8H8XAK1"/>
<accession>A0A8H8XAK1</accession>
<feature type="transmembrane region" description="Helical" evidence="1">
    <location>
        <begin position="12"/>
        <end position="30"/>
    </location>
</feature>
<organism evidence="2 3">
    <name type="scientific">Bathymodiolus thermophilus thioautotrophic gill symbiont</name>
    <dbReference type="NCBI Taxonomy" id="2360"/>
    <lineage>
        <taxon>Bacteria</taxon>
        <taxon>Pseudomonadati</taxon>
        <taxon>Pseudomonadota</taxon>
        <taxon>Gammaproteobacteria</taxon>
        <taxon>sulfur-oxidizing symbionts</taxon>
    </lineage>
</organism>
<keyword evidence="1" id="KW-0472">Membrane</keyword>
<protein>
    <submittedName>
        <fullName evidence="2">Uncharacterized protein</fullName>
    </submittedName>
</protein>
<evidence type="ECO:0000313" key="2">
    <source>
        <dbReference type="EMBL" id="CAB5495825.1"/>
    </source>
</evidence>
<evidence type="ECO:0000313" key="3">
    <source>
        <dbReference type="Proteomes" id="UP000643672"/>
    </source>
</evidence>
<comment type="caution">
    <text evidence="2">The sequence shown here is derived from an EMBL/GenBank/DDBJ whole genome shotgun (WGS) entry which is preliminary data.</text>
</comment>
<dbReference type="Proteomes" id="UP000643672">
    <property type="component" value="Unassembled WGS sequence"/>
</dbReference>
<keyword evidence="1" id="KW-0812">Transmembrane</keyword>
<gene>
    <name evidence="2" type="ORF">THERMOS_380</name>
</gene>
<name>A0A8H8XAK1_9GAMM</name>
<keyword evidence="3" id="KW-1185">Reference proteome</keyword>
<evidence type="ECO:0000256" key="1">
    <source>
        <dbReference type="SAM" id="Phobius"/>
    </source>
</evidence>
<reference evidence="2 3" key="1">
    <citation type="submission" date="2020-05" db="EMBL/GenBank/DDBJ databases">
        <authorList>
            <person name="Petersen J."/>
            <person name="Sayavedra L."/>
        </authorList>
    </citation>
    <scope>NUCLEOTIDE SEQUENCE [LARGE SCALE GENOMIC DNA]</scope>
    <source>
        <strain evidence="2">B thermophilus SOXS</strain>
    </source>
</reference>
<keyword evidence="1" id="KW-1133">Transmembrane helix</keyword>